<dbReference type="OrthoDB" id="43333at2157"/>
<dbReference type="EMBL" id="JAGGMV010000003">
    <property type="protein sequence ID" value="MBP2201683.1"/>
    <property type="molecule type" value="Genomic_DNA"/>
</dbReference>
<dbReference type="RefSeq" id="WP_209591166.1">
    <property type="nucleotide sequence ID" value="NZ_JAGGMU010000003.1"/>
</dbReference>
<dbReference type="SUPFAM" id="SSF54631">
    <property type="entry name" value="CBS-domain pair"/>
    <property type="match status" value="1"/>
</dbReference>
<reference evidence="5" key="1">
    <citation type="submission" date="2021-03" db="EMBL/GenBank/DDBJ databases">
        <title>Genomic Encyclopedia of Type Strains, Phase IV (KMG-V): Genome sequencing to study the core and pangenomes of soil and plant-associated prokaryotes.</title>
        <authorList>
            <person name="Whitman W."/>
        </authorList>
    </citation>
    <scope>NUCLEOTIDE SEQUENCE</scope>
    <source>
        <strain evidence="5">C4</strain>
    </source>
</reference>
<dbReference type="Gene3D" id="3.10.580.10">
    <property type="entry name" value="CBS-domain"/>
    <property type="match status" value="2"/>
</dbReference>
<evidence type="ECO:0000256" key="1">
    <source>
        <dbReference type="ARBA" id="ARBA00022737"/>
    </source>
</evidence>
<dbReference type="Proteomes" id="UP000740329">
    <property type="component" value="Unassembled WGS sequence"/>
</dbReference>
<comment type="caution">
    <text evidence="5">The sequence shown here is derived from an EMBL/GenBank/DDBJ whole genome shotgun (WGS) entry which is preliminary data.</text>
</comment>
<proteinExistence type="predicted"/>
<dbReference type="PANTHER" id="PTHR43080">
    <property type="entry name" value="CBS DOMAIN-CONTAINING PROTEIN CBSX3, MITOCHONDRIAL"/>
    <property type="match status" value="1"/>
</dbReference>
<dbReference type="InterPro" id="IPR000644">
    <property type="entry name" value="CBS_dom"/>
</dbReference>
<dbReference type="InterPro" id="IPR051257">
    <property type="entry name" value="Diverse_CBS-Domain"/>
</dbReference>
<dbReference type="PANTHER" id="PTHR43080:SF2">
    <property type="entry name" value="CBS DOMAIN-CONTAINING PROTEIN"/>
    <property type="match status" value="1"/>
</dbReference>
<dbReference type="SMART" id="SM00116">
    <property type="entry name" value="CBS"/>
    <property type="match status" value="2"/>
</dbReference>
<accession>A0A8J7UTH5</accession>
<keyword evidence="2 3" id="KW-0129">CBS domain</keyword>
<sequence>MYFNKLSTIERVYNIGLEHDSIEYLFTYINKFILESESDLIKLYDLKILNKLSVSQIMSSRVVTVNENDSVDFLNSVIRKHKHLGYPVVDSDKELVGIVTFNDLEKKSVPGKTKIKDIMTKSKNLVTIRCDESALAAQKLMIKSKVGRLIVLDEENNILGIISKTDILKTNEIYSKKTTKIKDCKHITNLYFYDTDVKKLERLKDNIIVLMSARGYIISEKEDYVEVKSRDWDAFAKLVKNNNGELSHISIDTKLLDIMSIKVIKEMMKTIEKEKFEEIVITDHVTMVNEKSAIQRVITDFALFEDSKRTFGTITVRVDM</sequence>
<feature type="domain" description="CBS" evidence="4">
    <location>
        <begin position="119"/>
        <end position="178"/>
    </location>
</feature>
<evidence type="ECO:0000313" key="5">
    <source>
        <dbReference type="EMBL" id="MBP2201683.1"/>
    </source>
</evidence>
<keyword evidence="1" id="KW-0677">Repeat</keyword>
<evidence type="ECO:0000256" key="2">
    <source>
        <dbReference type="ARBA" id="ARBA00023122"/>
    </source>
</evidence>
<evidence type="ECO:0000313" key="6">
    <source>
        <dbReference type="Proteomes" id="UP000740329"/>
    </source>
</evidence>
<feature type="domain" description="CBS" evidence="4">
    <location>
        <begin position="58"/>
        <end position="115"/>
    </location>
</feature>
<gene>
    <name evidence="5" type="ORF">J3E07_001108</name>
</gene>
<name>A0A8J7UTH5_METVO</name>
<evidence type="ECO:0000259" key="4">
    <source>
        <dbReference type="PROSITE" id="PS51371"/>
    </source>
</evidence>
<dbReference type="PROSITE" id="PS51371">
    <property type="entry name" value="CBS"/>
    <property type="match status" value="2"/>
</dbReference>
<organism evidence="5 6">
    <name type="scientific">Methanococcus voltae</name>
    <dbReference type="NCBI Taxonomy" id="2188"/>
    <lineage>
        <taxon>Archaea</taxon>
        <taxon>Methanobacteriati</taxon>
        <taxon>Methanobacteriota</taxon>
        <taxon>Methanomada group</taxon>
        <taxon>Methanococci</taxon>
        <taxon>Methanococcales</taxon>
        <taxon>Methanococcaceae</taxon>
        <taxon>Methanococcus</taxon>
    </lineage>
</organism>
<evidence type="ECO:0000256" key="3">
    <source>
        <dbReference type="PROSITE-ProRule" id="PRU00703"/>
    </source>
</evidence>
<dbReference type="AlphaFoldDB" id="A0A8J7UTH5"/>
<dbReference type="Pfam" id="PF00571">
    <property type="entry name" value="CBS"/>
    <property type="match status" value="2"/>
</dbReference>
<protein>
    <submittedName>
        <fullName evidence="5">CBS domain-containing protein</fullName>
    </submittedName>
</protein>
<dbReference type="InterPro" id="IPR046342">
    <property type="entry name" value="CBS_dom_sf"/>
</dbReference>